<feature type="transmembrane region" description="Helical" evidence="5">
    <location>
        <begin position="61"/>
        <end position="81"/>
    </location>
</feature>
<dbReference type="PANTHER" id="PTHR12778">
    <property type="entry name" value="SOLUTE CARRIER FAMILY 33 ACETYL-COA TRANSPORTER -RELATED"/>
    <property type="match status" value="1"/>
</dbReference>
<feature type="transmembrane region" description="Helical" evidence="5">
    <location>
        <begin position="163"/>
        <end position="185"/>
    </location>
</feature>
<evidence type="ECO:0000313" key="6">
    <source>
        <dbReference type="EMBL" id="KAJ5589138.1"/>
    </source>
</evidence>
<feature type="transmembrane region" description="Helical" evidence="5">
    <location>
        <begin position="324"/>
        <end position="345"/>
    </location>
</feature>
<feature type="transmembrane region" description="Helical" evidence="5">
    <location>
        <begin position="93"/>
        <end position="112"/>
    </location>
</feature>
<reference evidence="6" key="1">
    <citation type="journal article" date="2023" name="IMA Fungus">
        <title>Comparative genomic study of the Penicillium genus elucidates a diverse pangenome and 15 lateral gene transfer events.</title>
        <authorList>
            <person name="Petersen C."/>
            <person name="Sorensen T."/>
            <person name="Nielsen M.R."/>
            <person name="Sondergaard T.E."/>
            <person name="Sorensen J.L."/>
            <person name="Fitzpatrick D.A."/>
            <person name="Frisvad J.C."/>
            <person name="Nielsen K.L."/>
        </authorList>
    </citation>
    <scope>NUCLEOTIDE SEQUENCE</scope>
    <source>
        <strain evidence="6">IBT 12815</strain>
    </source>
</reference>
<evidence type="ECO:0000256" key="5">
    <source>
        <dbReference type="SAM" id="Phobius"/>
    </source>
</evidence>
<dbReference type="AlphaFoldDB" id="A0AAD6GT44"/>
<keyword evidence="2 5" id="KW-0812">Transmembrane</keyword>
<keyword evidence="7" id="KW-1185">Reference proteome</keyword>
<organism evidence="6 7">
    <name type="scientific">Penicillium hordei</name>
    <dbReference type="NCBI Taxonomy" id="40994"/>
    <lineage>
        <taxon>Eukaryota</taxon>
        <taxon>Fungi</taxon>
        <taxon>Dikarya</taxon>
        <taxon>Ascomycota</taxon>
        <taxon>Pezizomycotina</taxon>
        <taxon>Eurotiomycetes</taxon>
        <taxon>Eurotiomycetidae</taxon>
        <taxon>Eurotiales</taxon>
        <taxon>Aspergillaceae</taxon>
        <taxon>Penicillium</taxon>
    </lineage>
</organism>
<dbReference type="GeneID" id="81593112"/>
<evidence type="ECO:0000256" key="2">
    <source>
        <dbReference type="ARBA" id="ARBA00022692"/>
    </source>
</evidence>
<gene>
    <name evidence="6" type="ORF">N7537_011816</name>
</gene>
<feature type="transmembrane region" description="Helical" evidence="5">
    <location>
        <begin position="27"/>
        <end position="49"/>
    </location>
</feature>
<dbReference type="Pfam" id="PF13000">
    <property type="entry name" value="Acatn"/>
    <property type="match status" value="3"/>
</dbReference>
<dbReference type="PANTHER" id="PTHR12778:SF9">
    <property type="entry name" value="ACETYL-COENZYME A TRANSPORTER 1"/>
    <property type="match status" value="1"/>
</dbReference>
<dbReference type="GO" id="GO:0035348">
    <property type="term" value="P:acetyl-CoA transmembrane transport"/>
    <property type="evidence" value="ECO:0007669"/>
    <property type="project" value="InterPro"/>
</dbReference>
<accession>A0AAD6GT44</accession>
<dbReference type="EMBL" id="JAQJAE010000006">
    <property type="protein sequence ID" value="KAJ5589138.1"/>
    <property type="molecule type" value="Genomic_DNA"/>
</dbReference>
<reference evidence="6" key="2">
    <citation type="submission" date="2023-01" db="EMBL/GenBank/DDBJ databases">
        <authorList>
            <person name="Petersen C."/>
        </authorList>
    </citation>
    <scope>NUCLEOTIDE SEQUENCE</scope>
    <source>
        <strain evidence="6">IBT 12815</strain>
    </source>
</reference>
<keyword evidence="4 5" id="KW-0472">Membrane</keyword>
<dbReference type="GO" id="GO:0016020">
    <property type="term" value="C:membrane"/>
    <property type="evidence" value="ECO:0007669"/>
    <property type="project" value="UniProtKB-SubCell"/>
</dbReference>
<feature type="transmembrane region" description="Helical" evidence="5">
    <location>
        <begin position="357"/>
        <end position="382"/>
    </location>
</feature>
<keyword evidence="3 5" id="KW-1133">Transmembrane helix</keyword>
<comment type="caution">
    <text evidence="6">The sequence shown here is derived from an EMBL/GenBank/DDBJ whole genome shotgun (WGS) entry which is preliminary data.</text>
</comment>
<name>A0AAD6GT44_9EURO</name>
<dbReference type="RefSeq" id="XP_056748157.1">
    <property type="nucleotide sequence ID" value="XM_056902870.1"/>
</dbReference>
<dbReference type="Proteomes" id="UP001213799">
    <property type="component" value="Unassembled WGS sequence"/>
</dbReference>
<evidence type="ECO:0000256" key="1">
    <source>
        <dbReference type="ARBA" id="ARBA00004141"/>
    </source>
</evidence>
<dbReference type="InterPro" id="IPR004752">
    <property type="entry name" value="AmpG_permease/AT-1"/>
</dbReference>
<protein>
    <submittedName>
        <fullName evidence="6">Acetyl-CoA transporter</fullName>
    </submittedName>
</protein>
<dbReference type="GO" id="GO:0008521">
    <property type="term" value="F:acetyl-CoA transmembrane transporter activity"/>
    <property type="evidence" value="ECO:0007669"/>
    <property type="project" value="InterPro"/>
</dbReference>
<evidence type="ECO:0000256" key="4">
    <source>
        <dbReference type="ARBA" id="ARBA00023136"/>
    </source>
</evidence>
<dbReference type="InterPro" id="IPR036259">
    <property type="entry name" value="MFS_trans_sf"/>
</dbReference>
<comment type="subcellular location">
    <subcellularLocation>
        <location evidence="1">Membrane</location>
        <topology evidence="1">Multi-pass membrane protein</topology>
    </subcellularLocation>
</comment>
<evidence type="ECO:0000256" key="3">
    <source>
        <dbReference type="ARBA" id="ARBA00022989"/>
    </source>
</evidence>
<dbReference type="SUPFAM" id="SSF103473">
    <property type="entry name" value="MFS general substrate transporter"/>
    <property type="match status" value="1"/>
</dbReference>
<proteinExistence type="predicted"/>
<dbReference type="InterPro" id="IPR024371">
    <property type="entry name" value="AcetylCoA_trans_1-like"/>
</dbReference>
<feature type="transmembrane region" description="Helical" evidence="5">
    <location>
        <begin position="205"/>
        <end position="233"/>
    </location>
</feature>
<sequence length="401" mass="44067">MQHDQVLSPIGQGHDTRQWTYWRNMTLLFLLYFSQGVIAGLVGGTFPVVLRERLSYGRNGLFSIALYPYSLKALWSPLIDAMRNRQLGHRKGWIVPALVISGLSLLILGLNMPLFMKMILSANAGVVLVVTILLVVVLASATQGAAADGWALELFSRDHAHHVSITHHLGMVLGEFFSYSAFLWIASLRSDSPPQAQTPNGIDHLLSGFVTFCALINLGLALPCVLSTPEVIFPGQERQTMSVKAAYKRTLELFGLKPLLMTTLVHLLSQISFEAHDAATNLKLLDQGFGEANLAIVSTIDLVMDMLSSYSTKFLCVKFRPLELWCWAFVGRTIAVLLAQLIIALNSGPRDPNHPLLFALVVVEHACSTSTATIMFVSFLTFHLQVSDPAFGSTYLTLLAT</sequence>
<evidence type="ECO:0000313" key="7">
    <source>
        <dbReference type="Proteomes" id="UP001213799"/>
    </source>
</evidence>
<feature type="transmembrane region" description="Helical" evidence="5">
    <location>
        <begin position="118"/>
        <end position="142"/>
    </location>
</feature>